<evidence type="ECO:0000256" key="3">
    <source>
        <dbReference type="ARBA" id="ARBA00023163"/>
    </source>
</evidence>
<organism evidence="5 6">
    <name type="scientific">Coprococcus eutactus</name>
    <dbReference type="NCBI Taxonomy" id="33043"/>
    <lineage>
        <taxon>Bacteria</taxon>
        <taxon>Bacillati</taxon>
        <taxon>Bacillota</taxon>
        <taxon>Clostridia</taxon>
        <taxon>Lachnospirales</taxon>
        <taxon>Lachnospiraceae</taxon>
        <taxon>Coprococcus</taxon>
    </lineage>
</organism>
<accession>A0AAI9K3M4</accession>
<evidence type="ECO:0000313" key="5">
    <source>
        <dbReference type="EMBL" id="GFO93733.1"/>
    </source>
</evidence>
<dbReference type="Pfam" id="PF12833">
    <property type="entry name" value="HTH_18"/>
    <property type="match status" value="1"/>
</dbReference>
<comment type="caution">
    <text evidence="5">The sequence shown here is derived from an EMBL/GenBank/DDBJ whole genome shotgun (WGS) entry which is preliminary data.</text>
</comment>
<dbReference type="AlphaFoldDB" id="A0AAI9K3M4"/>
<dbReference type="PANTHER" id="PTHR46796">
    <property type="entry name" value="HTH-TYPE TRANSCRIPTIONAL ACTIVATOR RHAS-RELATED"/>
    <property type="match status" value="1"/>
</dbReference>
<dbReference type="SUPFAM" id="SSF46689">
    <property type="entry name" value="Homeodomain-like"/>
    <property type="match status" value="1"/>
</dbReference>
<evidence type="ECO:0000313" key="6">
    <source>
        <dbReference type="Proteomes" id="UP000660047"/>
    </source>
</evidence>
<keyword evidence="3" id="KW-0804">Transcription</keyword>
<dbReference type="Proteomes" id="UP000660047">
    <property type="component" value="Unassembled WGS sequence"/>
</dbReference>
<keyword evidence="2" id="KW-0238">DNA-binding</keyword>
<dbReference type="GO" id="GO:0003700">
    <property type="term" value="F:DNA-binding transcription factor activity"/>
    <property type="evidence" value="ECO:0007669"/>
    <property type="project" value="InterPro"/>
</dbReference>
<dbReference type="Gene3D" id="1.10.10.60">
    <property type="entry name" value="Homeodomain-like"/>
    <property type="match status" value="1"/>
</dbReference>
<dbReference type="InterPro" id="IPR009057">
    <property type="entry name" value="Homeodomain-like_sf"/>
</dbReference>
<dbReference type="RefSeq" id="WP_055223321.1">
    <property type="nucleotide sequence ID" value="NZ_BLYL01000003.1"/>
</dbReference>
<sequence>MDSQILLNVNFCSEVHTNLIEKNEKSVYVRAGYSLGGLRIVPQENAGICVICMDGHIKRVYPGELEAAVCIEESCSFISVEQDLGFGRETLDTQDMRLLEKLLTADHAFTGNGAEDPIESATEEITEHIEKCGSLWQRNGMADSDIVKQADVIYAAKGKISISELAEQMGCTVRHVHRRFVEELGVSPKRFARIVRIRETVRKMLEHPGGHVTDYMDDMGYSDQAHFQREFKWYTGMTPGSLLKILGDRAER</sequence>
<protein>
    <recommendedName>
        <fullName evidence="4">HTH araC/xylS-type domain-containing protein</fullName>
    </recommendedName>
</protein>
<reference evidence="5" key="1">
    <citation type="submission" date="2020-06" db="EMBL/GenBank/DDBJ databases">
        <title>Characterization of fructooligosaccharide metabolism and fructooligosaccharide-degrading enzymes in human commensal butyrate producers.</title>
        <authorList>
            <person name="Tanno H."/>
            <person name="Fujii T."/>
            <person name="Hirano K."/>
            <person name="Maeno S."/>
            <person name="Tonozuka T."/>
            <person name="Sakamoto M."/>
            <person name="Ohkuma M."/>
            <person name="Tochio T."/>
            <person name="Endo A."/>
        </authorList>
    </citation>
    <scope>NUCLEOTIDE SEQUENCE</scope>
    <source>
        <strain evidence="5">JCM 31265</strain>
    </source>
</reference>
<dbReference type="PROSITE" id="PS01124">
    <property type="entry name" value="HTH_ARAC_FAMILY_2"/>
    <property type="match status" value="1"/>
</dbReference>
<evidence type="ECO:0000259" key="4">
    <source>
        <dbReference type="PROSITE" id="PS01124"/>
    </source>
</evidence>
<dbReference type="EMBL" id="BLYL01000003">
    <property type="protein sequence ID" value="GFO93733.1"/>
    <property type="molecule type" value="Genomic_DNA"/>
</dbReference>
<feature type="domain" description="HTH araC/xylS-type" evidence="4">
    <location>
        <begin position="144"/>
        <end position="245"/>
    </location>
</feature>
<dbReference type="InterPro" id="IPR050204">
    <property type="entry name" value="AraC_XylS_family_regulators"/>
</dbReference>
<evidence type="ECO:0000256" key="1">
    <source>
        <dbReference type="ARBA" id="ARBA00023015"/>
    </source>
</evidence>
<dbReference type="SMART" id="SM00342">
    <property type="entry name" value="HTH_ARAC"/>
    <property type="match status" value="1"/>
</dbReference>
<dbReference type="GO" id="GO:0043565">
    <property type="term" value="F:sequence-specific DNA binding"/>
    <property type="evidence" value="ECO:0007669"/>
    <property type="project" value="InterPro"/>
</dbReference>
<proteinExistence type="predicted"/>
<dbReference type="InterPro" id="IPR018060">
    <property type="entry name" value="HTH_AraC"/>
</dbReference>
<name>A0AAI9K3M4_9FIRM</name>
<keyword evidence="1" id="KW-0805">Transcription regulation</keyword>
<evidence type="ECO:0000256" key="2">
    <source>
        <dbReference type="ARBA" id="ARBA00023125"/>
    </source>
</evidence>
<gene>
    <name evidence="5" type="ORF">COEU31_07790</name>
</gene>